<feature type="domain" description="NADH:flavin oxidoreductase/NADH oxidase N-terminal" evidence="6">
    <location>
        <begin position="26"/>
        <end position="365"/>
    </location>
</feature>
<keyword evidence="2" id="KW-0285">Flavoprotein</keyword>
<evidence type="ECO:0000313" key="7">
    <source>
        <dbReference type="EMBL" id="GAA1710431.1"/>
    </source>
</evidence>
<dbReference type="PANTHER" id="PTHR43303:SF4">
    <property type="entry name" value="NADPH DEHYDROGENASE C23G7.10C-RELATED"/>
    <property type="match status" value="1"/>
</dbReference>
<sequence>MSARPGVVPGDPDPAGAGLIGGMPLLFDPIRIRDLEIRNRAWLSPMCQYSCDARDGVPTPWHLVHLGARAQGGFGLILAEASAVVPEGRISAHDAGLWNDAQRDAWAPIVDFVHSQGAAIGIQLAHAGRKASTYRAFPGEPTGSLPVEEGGWTTVAPSAIPFGDMATPVALDLEGIRGVVDAFADAARRADQAGFDVVEIHAAHGYLVHEFLSPLSNERTDEYGGSRENRARLLVEVCDAVRQVWPAGKPLFVRISATDWVPGGWAPEDSRWLAGHLAEHGVDLVDVSSAANTPAVPPVPLEQGYQVPLAEEVRASGAVLAGAVGLISDPEFAEQVLVDGRADVVFLGRAGLREPAWPQRAAAELGVNWRDAPYPPQYTRGKW</sequence>
<dbReference type="Proteomes" id="UP001500383">
    <property type="component" value="Unassembled WGS sequence"/>
</dbReference>
<dbReference type="InterPro" id="IPR044152">
    <property type="entry name" value="YqjM-like"/>
</dbReference>
<evidence type="ECO:0000256" key="4">
    <source>
        <dbReference type="ARBA" id="ARBA00022857"/>
    </source>
</evidence>
<dbReference type="PANTHER" id="PTHR43303">
    <property type="entry name" value="NADPH DEHYDROGENASE C23G7.10C-RELATED"/>
    <property type="match status" value="1"/>
</dbReference>
<evidence type="ECO:0000256" key="5">
    <source>
        <dbReference type="ARBA" id="ARBA00023002"/>
    </source>
</evidence>
<keyword evidence="4" id="KW-0521">NADP</keyword>
<keyword evidence="8" id="KW-1185">Reference proteome</keyword>
<evidence type="ECO:0000313" key="8">
    <source>
        <dbReference type="Proteomes" id="UP001500383"/>
    </source>
</evidence>
<comment type="cofactor">
    <cofactor evidence="1">
        <name>FMN</name>
        <dbReference type="ChEBI" id="CHEBI:58210"/>
    </cofactor>
</comment>
<evidence type="ECO:0000256" key="3">
    <source>
        <dbReference type="ARBA" id="ARBA00022643"/>
    </source>
</evidence>
<dbReference type="InterPro" id="IPR013785">
    <property type="entry name" value="Aldolase_TIM"/>
</dbReference>
<keyword evidence="5" id="KW-0560">Oxidoreductase</keyword>
<keyword evidence="3" id="KW-0288">FMN</keyword>
<protein>
    <submittedName>
        <fullName evidence="7">NADH:flavin oxidoreductase/NADH oxidase</fullName>
    </submittedName>
</protein>
<accession>A0ABP4UR80</accession>
<name>A0ABP4UR80_9ACTN</name>
<dbReference type="SUPFAM" id="SSF51395">
    <property type="entry name" value="FMN-linked oxidoreductases"/>
    <property type="match status" value="1"/>
</dbReference>
<reference evidence="8" key="1">
    <citation type="journal article" date="2019" name="Int. J. Syst. Evol. Microbiol.">
        <title>The Global Catalogue of Microorganisms (GCM) 10K type strain sequencing project: providing services to taxonomists for standard genome sequencing and annotation.</title>
        <authorList>
            <consortium name="The Broad Institute Genomics Platform"/>
            <consortium name="The Broad Institute Genome Sequencing Center for Infectious Disease"/>
            <person name="Wu L."/>
            <person name="Ma J."/>
        </authorList>
    </citation>
    <scope>NUCLEOTIDE SEQUENCE [LARGE SCALE GENOMIC DNA]</scope>
    <source>
        <strain evidence="8">JCM 16002</strain>
    </source>
</reference>
<evidence type="ECO:0000259" key="6">
    <source>
        <dbReference type="Pfam" id="PF00724"/>
    </source>
</evidence>
<dbReference type="InterPro" id="IPR001155">
    <property type="entry name" value="OxRdtase_FMN_N"/>
</dbReference>
<dbReference type="EMBL" id="BAAAQG010000009">
    <property type="protein sequence ID" value="GAA1710431.1"/>
    <property type="molecule type" value="Genomic_DNA"/>
</dbReference>
<dbReference type="Gene3D" id="3.20.20.70">
    <property type="entry name" value="Aldolase class I"/>
    <property type="match status" value="1"/>
</dbReference>
<comment type="caution">
    <text evidence="7">The sequence shown here is derived from an EMBL/GenBank/DDBJ whole genome shotgun (WGS) entry which is preliminary data.</text>
</comment>
<proteinExistence type="predicted"/>
<dbReference type="CDD" id="cd02932">
    <property type="entry name" value="OYE_YqiM_FMN"/>
    <property type="match status" value="1"/>
</dbReference>
<gene>
    <name evidence="7" type="ORF">GCM10009831_20050</name>
</gene>
<organism evidence="7 8">
    <name type="scientific">Dietzia cercidiphylli</name>
    <dbReference type="NCBI Taxonomy" id="498199"/>
    <lineage>
        <taxon>Bacteria</taxon>
        <taxon>Bacillati</taxon>
        <taxon>Actinomycetota</taxon>
        <taxon>Actinomycetes</taxon>
        <taxon>Mycobacteriales</taxon>
        <taxon>Dietziaceae</taxon>
        <taxon>Dietzia</taxon>
    </lineage>
</organism>
<dbReference type="Pfam" id="PF00724">
    <property type="entry name" value="Oxidored_FMN"/>
    <property type="match status" value="1"/>
</dbReference>
<evidence type="ECO:0000256" key="2">
    <source>
        <dbReference type="ARBA" id="ARBA00022630"/>
    </source>
</evidence>
<evidence type="ECO:0000256" key="1">
    <source>
        <dbReference type="ARBA" id="ARBA00001917"/>
    </source>
</evidence>